<dbReference type="AlphaFoldDB" id="A0A3A8PYN8"/>
<sequence>MPSVSAVRPASCAACGAASRPVGAPLGLHGHGSRSRQVRGPLDAGASPVLVELRVRRYRCRGCGASQTVVPAEVLARKLYSLAALAWALALWGLESLPAAAVRRRVSPWEVVGPGSAGRWDALCRWAGEARRGRLLCCVRPAPADWTARAVAARAATTVAAFALPATGPPSLSACAFRGAERARGGTRSQALGSPRFRSPSHPTPPVLESLPPAGR</sequence>
<proteinExistence type="predicted"/>
<dbReference type="EMBL" id="RAWB01000095">
    <property type="protein sequence ID" value="RKH61463.1"/>
    <property type="molecule type" value="Genomic_DNA"/>
</dbReference>
<protein>
    <submittedName>
        <fullName evidence="2">Transposase family protein</fullName>
    </submittedName>
</protein>
<dbReference type="RefSeq" id="WP_120643488.1">
    <property type="nucleotide sequence ID" value="NZ_RAWB01000095.1"/>
</dbReference>
<name>A0A3A8PYN8_9BACT</name>
<evidence type="ECO:0000256" key="1">
    <source>
        <dbReference type="SAM" id="MobiDB-lite"/>
    </source>
</evidence>
<evidence type="ECO:0000313" key="2">
    <source>
        <dbReference type="EMBL" id="RKH61463.1"/>
    </source>
</evidence>
<organism evidence="2 3">
    <name type="scientific">Corallococcus llansteffanensis</name>
    <dbReference type="NCBI Taxonomy" id="2316731"/>
    <lineage>
        <taxon>Bacteria</taxon>
        <taxon>Pseudomonadati</taxon>
        <taxon>Myxococcota</taxon>
        <taxon>Myxococcia</taxon>
        <taxon>Myxococcales</taxon>
        <taxon>Cystobacterineae</taxon>
        <taxon>Myxococcaceae</taxon>
        <taxon>Corallococcus</taxon>
    </lineage>
</organism>
<accession>A0A3A8PYN8</accession>
<gene>
    <name evidence="2" type="ORF">D7V93_11760</name>
</gene>
<dbReference type="Proteomes" id="UP000272888">
    <property type="component" value="Unassembled WGS sequence"/>
</dbReference>
<feature type="region of interest" description="Disordered" evidence="1">
    <location>
        <begin position="180"/>
        <end position="216"/>
    </location>
</feature>
<comment type="caution">
    <text evidence="2">The sequence shown here is derived from an EMBL/GenBank/DDBJ whole genome shotgun (WGS) entry which is preliminary data.</text>
</comment>
<evidence type="ECO:0000313" key="3">
    <source>
        <dbReference type="Proteomes" id="UP000272888"/>
    </source>
</evidence>
<keyword evidence="3" id="KW-1185">Reference proteome</keyword>
<reference evidence="3" key="1">
    <citation type="submission" date="2018-09" db="EMBL/GenBank/DDBJ databases">
        <authorList>
            <person name="Livingstone P.G."/>
            <person name="Whitworth D.E."/>
        </authorList>
    </citation>
    <scope>NUCLEOTIDE SEQUENCE [LARGE SCALE GENOMIC DNA]</scope>
    <source>
        <strain evidence="3">CA051B</strain>
    </source>
</reference>